<evidence type="ECO:0000313" key="2">
    <source>
        <dbReference type="Proteomes" id="UP001420932"/>
    </source>
</evidence>
<accession>A0AAP0ITA0</accession>
<comment type="caution">
    <text evidence="1">The sequence shown here is derived from an EMBL/GenBank/DDBJ whole genome shotgun (WGS) entry which is preliminary data.</text>
</comment>
<sequence length="62" mass="6769">MGRPPSNGGPAFRFNATEVAEMEACLVEANNTIPSREALNSLAEKFRFGIGSKIGDMLKRRN</sequence>
<name>A0AAP0ITA0_9MAGN</name>
<gene>
    <name evidence="1" type="ORF">Syun_017934</name>
</gene>
<dbReference type="Proteomes" id="UP001420932">
    <property type="component" value="Unassembled WGS sequence"/>
</dbReference>
<dbReference type="EMBL" id="JBBNAF010000008">
    <property type="protein sequence ID" value="KAK9120317.1"/>
    <property type="molecule type" value="Genomic_DNA"/>
</dbReference>
<proteinExistence type="predicted"/>
<dbReference type="AlphaFoldDB" id="A0AAP0ITA0"/>
<evidence type="ECO:0000313" key="1">
    <source>
        <dbReference type="EMBL" id="KAK9120317.1"/>
    </source>
</evidence>
<protein>
    <submittedName>
        <fullName evidence="1">Uncharacterized protein</fullName>
    </submittedName>
</protein>
<reference evidence="1 2" key="1">
    <citation type="submission" date="2024-01" db="EMBL/GenBank/DDBJ databases">
        <title>Genome assemblies of Stephania.</title>
        <authorList>
            <person name="Yang L."/>
        </authorList>
    </citation>
    <scope>NUCLEOTIDE SEQUENCE [LARGE SCALE GENOMIC DNA]</scope>
    <source>
        <strain evidence="1">YNDBR</strain>
        <tissue evidence="1">Leaf</tissue>
    </source>
</reference>
<keyword evidence="2" id="KW-1185">Reference proteome</keyword>
<organism evidence="1 2">
    <name type="scientific">Stephania yunnanensis</name>
    <dbReference type="NCBI Taxonomy" id="152371"/>
    <lineage>
        <taxon>Eukaryota</taxon>
        <taxon>Viridiplantae</taxon>
        <taxon>Streptophyta</taxon>
        <taxon>Embryophyta</taxon>
        <taxon>Tracheophyta</taxon>
        <taxon>Spermatophyta</taxon>
        <taxon>Magnoliopsida</taxon>
        <taxon>Ranunculales</taxon>
        <taxon>Menispermaceae</taxon>
        <taxon>Menispermoideae</taxon>
        <taxon>Cissampelideae</taxon>
        <taxon>Stephania</taxon>
    </lineage>
</organism>